<evidence type="ECO:0000256" key="2">
    <source>
        <dbReference type="ARBA" id="ARBA00022516"/>
    </source>
</evidence>
<dbReference type="NCBIfam" id="NF043048">
    <property type="entry name" value="EnoyACPredFabV"/>
    <property type="match status" value="1"/>
</dbReference>
<gene>
    <name evidence="9" type="primary">fabV</name>
    <name evidence="13" type="ORF">LRP49_08670</name>
</gene>
<feature type="site" description="Plays an important role in discriminating NADH against NADPH" evidence="9">
    <location>
        <position position="76"/>
    </location>
</feature>
<feature type="binding site" evidence="9">
    <location>
        <position position="246"/>
    </location>
    <ligand>
        <name>NAD(+)</name>
        <dbReference type="ChEBI" id="CHEBI:57540"/>
    </ligand>
</feature>
<name>A0ABT5QK92_9GAMM</name>
<evidence type="ECO:0000313" key="13">
    <source>
        <dbReference type="EMBL" id="MDD1781279.1"/>
    </source>
</evidence>
<dbReference type="InterPro" id="IPR024906">
    <property type="entry name" value="Eno_Rdtase_FAD-bd_dom"/>
</dbReference>
<sequence length="400" mass="43554">MIIKPIIQGVVARSAHPLGCQQAVLNQIDYVKNAPQIANGPKKVLVLGASSGFGLASRISMAFGGSQADTVGVSFERGPSDKGVGTAGWYNNVFFREEAEKQGLIAKNFVGDAFSQDMRDQVVSYIQNEFGGSVDLVVYSLATGVRPNPETGELWRSSIKTIGEPVSGPTINIEQDTLESMDVGTASADELEATVKVMGGEDWASWISMLNDAGVLDKGCRTVAYSYVGPEVTYPIYHHGTLGRAKAHLHNTADLLNEQLADIDGAAYVSVCKALVTKASVFIPAFSPYILSLFKVMKEKGTHEGCIEQMQRLFGERLYGKSNHVPVDDARLIRVDDWELEPDTQDAVKVLMAQMTADNFHQIGDYAGYKLDFLQLNGFGYDNVNYDAPVDMEKMLALHP</sequence>
<comment type="catalytic activity">
    <reaction evidence="9">
        <text>a 2,3-saturated acyl-[ACP] + NAD(+) = a (2E)-enoyl-[ACP] + NADH + H(+)</text>
        <dbReference type="Rhea" id="RHEA:10240"/>
        <dbReference type="Rhea" id="RHEA-COMP:9925"/>
        <dbReference type="Rhea" id="RHEA-COMP:9926"/>
        <dbReference type="ChEBI" id="CHEBI:15378"/>
        <dbReference type="ChEBI" id="CHEBI:57540"/>
        <dbReference type="ChEBI" id="CHEBI:57945"/>
        <dbReference type="ChEBI" id="CHEBI:78784"/>
        <dbReference type="ChEBI" id="CHEBI:78785"/>
        <dbReference type="EC" id="1.3.1.9"/>
    </reaction>
</comment>
<proteinExistence type="inferred from homology"/>
<feature type="domain" description="Enoyl reductase FAD binding" evidence="10">
    <location>
        <begin position="327"/>
        <end position="390"/>
    </location>
</feature>
<evidence type="ECO:0000256" key="3">
    <source>
        <dbReference type="ARBA" id="ARBA00022832"/>
    </source>
</evidence>
<comment type="pathway">
    <text evidence="9">Lipid metabolism; fatty acid biosynthesis.</text>
</comment>
<dbReference type="PANTHER" id="PTHR37480:SF1">
    <property type="entry name" value="ENOYL-[ACYL-CARRIER-PROTEIN] REDUCTASE [NADH]"/>
    <property type="match status" value="1"/>
</dbReference>
<dbReference type="HAMAP" id="MF_01838">
    <property type="entry name" value="FabV_reductase"/>
    <property type="match status" value="1"/>
</dbReference>
<evidence type="ECO:0000259" key="10">
    <source>
        <dbReference type="Pfam" id="PF07055"/>
    </source>
</evidence>
<organism evidence="13 14">
    <name type="scientific">Enterovibrio qingdaonensis</name>
    <dbReference type="NCBI Taxonomy" id="2899818"/>
    <lineage>
        <taxon>Bacteria</taxon>
        <taxon>Pseudomonadati</taxon>
        <taxon>Pseudomonadota</taxon>
        <taxon>Gammaproteobacteria</taxon>
        <taxon>Vibrionales</taxon>
        <taxon>Vibrionaceae</taxon>
        <taxon>Enterovibrio</taxon>
    </lineage>
</organism>
<comment type="catalytic activity">
    <reaction evidence="8">
        <text>a 2,3-saturated acyl-CoA + NAD(+) = a (2E)-enoyl-CoA + NADH + H(+)</text>
        <dbReference type="Rhea" id="RHEA:18177"/>
        <dbReference type="ChEBI" id="CHEBI:15378"/>
        <dbReference type="ChEBI" id="CHEBI:57540"/>
        <dbReference type="ChEBI" id="CHEBI:57945"/>
        <dbReference type="ChEBI" id="CHEBI:58856"/>
        <dbReference type="ChEBI" id="CHEBI:65111"/>
        <dbReference type="EC" id="1.3.1.44"/>
    </reaction>
</comment>
<dbReference type="EC" id="1.3.1.9" evidence="9"/>
<feature type="domain" description="Trans-2-enoyl-CoA reductase-like NAD(P)H binding" evidence="12">
    <location>
        <begin position="2"/>
        <end position="80"/>
    </location>
</feature>
<evidence type="ECO:0000256" key="9">
    <source>
        <dbReference type="HAMAP-Rule" id="MF_01838"/>
    </source>
</evidence>
<dbReference type="InterPro" id="IPR010758">
    <property type="entry name" value="Trans-2-enoyl-CoA_reductase"/>
</dbReference>
<dbReference type="Proteomes" id="UP001149821">
    <property type="component" value="Unassembled WGS sequence"/>
</dbReference>
<comment type="subunit">
    <text evidence="1 9">Monomer.</text>
</comment>
<comment type="similarity">
    <text evidence="9">Belongs to the TER reductase family.</text>
</comment>
<evidence type="ECO:0000256" key="8">
    <source>
        <dbReference type="ARBA" id="ARBA00048302"/>
    </source>
</evidence>
<evidence type="ECO:0000256" key="1">
    <source>
        <dbReference type="ARBA" id="ARBA00011245"/>
    </source>
</evidence>
<feature type="binding site" evidence="9">
    <location>
        <begin position="75"/>
        <end position="76"/>
    </location>
    <ligand>
        <name>NAD(+)</name>
        <dbReference type="ChEBI" id="CHEBI:57540"/>
    </ligand>
</feature>
<keyword evidence="3 9" id="KW-0276">Fatty acid metabolism</keyword>
<feature type="binding site" evidence="9">
    <location>
        <position position="227"/>
    </location>
    <ligand>
        <name>substrate</name>
    </ligand>
</feature>
<keyword evidence="2 9" id="KW-0444">Lipid biosynthesis</keyword>
<dbReference type="InterPro" id="IPR050048">
    <property type="entry name" value="FabV-like_NADH_b"/>
</dbReference>
<feature type="active site" description="Proton donor" evidence="9">
    <location>
        <position position="237"/>
    </location>
</feature>
<dbReference type="RefSeq" id="WP_274141663.1">
    <property type="nucleotide sequence ID" value="NZ_JAJUBB010000005.1"/>
</dbReference>
<keyword evidence="14" id="KW-1185">Reference proteome</keyword>
<feature type="binding site" evidence="9">
    <location>
        <begin position="112"/>
        <end position="113"/>
    </location>
    <ligand>
        <name>NAD(+)</name>
        <dbReference type="ChEBI" id="CHEBI:57540"/>
    </ligand>
</feature>
<protein>
    <recommendedName>
        <fullName evidence="9">Enoyl-[acyl-carrier-protein] reductase [NADH]</fullName>
        <shortName evidence="9">ENR</shortName>
        <ecNumber evidence="9">1.3.1.9</ecNumber>
    </recommendedName>
</protein>
<keyword evidence="7 9" id="KW-0275">Fatty acid biosynthesis</keyword>
<feature type="domain" description="Trans-2-enoyl-CoA reductase catalytic" evidence="11">
    <location>
        <begin position="84"/>
        <end position="319"/>
    </location>
</feature>
<reference evidence="13" key="1">
    <citation type="submission" date="2021-12" db="EMBL/GenBank/DDBJ databases">
        <title>Enterovibrio ZSDZ35 sp. nov. and Enterovibrio ZSDZ42 sp. nov., isolated from coastal seawater in Qingdao.</title>
        <authorList>
            <person name="Zhang P."/>
        </authorList>
    </citation>
    <scope>NUCLEOTIDE SEQUENCE</scope>
    <source>
        <strain evidence="13">ZSDZ35</strain>
    </source>
</reference>
<dbReference type="Gene3D" id="3.40.50.720">
    <property type="entry name" value="NAD(P)-binding Rossmann-like Domain"/>
    <property type="match status" value="1"/>
</dbReference>
<evidence type="ECO:0000256" key="6">
    <source>
        <dbReference type="ARBA" id="ARBA00023098"/>
    </source>
</evidence>
<comment type="function">
    <text evidence="9">Involved in the final reduction of the elongation cycle of fatty acid synthesis (FAS II). Catalyzes the reduction of a carbon-carbon double bond in an enoyl moiety that is covalently linked to an acyl carrier protein (ACP).</text>
</comment>
<keyword evidence="4 9" id="KW-0560">Oxidoreductase</keyword>
<evidence type="ECO:0000259" key="12">
    <source>
        <dbReference type="Pfam" id="PF12242"/>
    </source>
</evidence>
<feature type="binding site" evidence="9">
    <location>
        <begin position="141"/>
        <end position="142"/>
    </location>
    <ligand>
        <name>NAD(+)</name>
        <dbReference type="ChEBI" id="CHEBI:57540"/>
    </ligand>
</feature>
<dbReference type="InterPro" id="IPR024910">
    <property type="entry name" value="Enoyl-CoA_Rdtase_cat_dom"/>
</dbReference>
<accession>A0ABT5QK92</accession>
<dbReference type="PANTHER" id="PTHR37480">
    <property type="entry name" value="ENOYL-[ACYL-CARRIER-PROTEIN] REDUCTASE [NADH]"/>
    <property type="match status" value="1"/>
</dbReference>
<keyword evidence="5 9" id="KW-0520">NAD</keyword>
<keyword evidence="6 9" id="KW-0443">Lipid metabolism</keyword>
<comment type="caution">
    <text evidence="13">The sequence shown here is derived from an EMBL/GenBank/DDBJ whole genome shotgun (WGS) entry which is preliminary data.</text>
</comment>
<evidence type="ECO:0000259" key="11">
    <source>
        <dbReference type="Pfam" id="PF12241"/>
    </source>
</evidence>
<evidence type="ECO:0000256" key="7">
    <source>
        <dbReference type="ARBA" id="ARBA00023160"/>
    </source>
</evidence>
<evidence type="ECO:0000256" key="5">
    <source>
        <dbReference type="ARBA" id="ARBA00023027"/>
    </source>
</evidence>
<dbReference type="NCBIfam" id="NF010177">
    <property type="entry name" value="PRK13656.1"/>
    <property type="match status" value="1"/>
</dbReference>
<dbReference type="Pfam" id="PF07055">
    <property type="entry name" value="Eno-Rase_FAD_bd"/>
    <property type="match status" value="1"/>
</dbReference>
<evidence type="ECO:0000256" key="4">
    <source>
        <dbReference type="ARBA" id="ARBA00023002"/>
    </source>
</evidence>
<feature type="binding site" evidence="9">
    <location>
        <begin position="275"/>
        <end position="277"/>
    </location>
    <ligand>
        <name>NAD(+)</name>
        <dbReference type="ChEBI" id="CHEBI:57540"/>
    </ligand>
</feature>
<dbReference type="Pfam" id="PF12242">
    <property type="entry name" value="Eno-Rase_NADH_b"/>
    <property type="match status" value="1"/>
</dbReference>
<dbReference type="EMBL" id="JAJUBB010000005">
    <property type="protein sequence ID" value="MDD1781279.1"/>
    <property type="molecule type" value="Genomic_DNA"/>
</dbReference>
<dbReference type="Pfam" id="PF12241">
    <property type="entry name" value="Enoyl_reductase"/>
    <property type="match status" value="1"/>
</dbReference>
<evidence type="ECO:0000313" key="14">
    <source>
        <dbReference type="Proteomes" id="UP001149821"/>
    </source>
</evidence>
<feature type="binding site" evidence="9">
    <location>
        <begin position="48"/>
        <end position="53"/>
    </location>
    <ligand>
        <name>NAD(+)</name>
        <dbReference type="ChEBI" id="CHEBI:57540"/>
    </ligand>
</feature>